<dbReference type="Gramene" id="ERM94655">
    <property type="protein sequence ID" value="ERM94655"/>
    <property type="gene ID" value="AMTR_s00011p00207910"/>
</dbReference>
<keyword evidence="3" id="KW-1185">Reference proteome</keyword>
<dbReference type="EMBL" id="KI397507">
    <property type="protein sequence ID" value="ERM94655.1"/>
    <property type="molecule type" value="Genomic_DNA"/>
</dbReference>
<dbReference type="PANTHER" id="PTHR36062">
    <property type="entry name" value="OS01G0687300 PROTEIN"/>
    <property type="match status" value="1"/>
</dbReference>
<feature type="region of interest" description="Disordered" evidence="1">
    <location>
        <begin position="1"/>
        <end position="25"/>
    </location>
</feature>
<dbReference type="GO" id="GO:0010099">
    <property type="term" value="P:regulation of photomorphogenesis"/>
    <property type="evidence" value="ECO:0007669"/>
    <property type="project" value="InterPro"/>
</dbReference>
<organism evidence="2 3">
    <name type="scientific">Amborella trichopoda</name>
    <dbReference type="NCBI Taxonomy" id="13333"/>
    <lineage>
        <taxon>Eukaryota</taxon>
        <taxon>Viridiplantae</taxon>
        <taxon>Streptophyta</taxon>
        <taxon>Embryophyta</taxon>
        <taxon>Tracheophyta</taxon>
        <taxon>Spermatophyta</taxon>
        <taxon>Magnoliopsida</taxon>
        <taxon>Amborellales</taxon>
        <taxon>Amborellaceae</taxon>
        <taxon>Amborella</taxon>
    </lineage>
</organism>
<evidence type="ECO:0000256" key="1">
    <source>
        <dbReference type="SAM" id="MobiDB-lite"/>
    </source>
</evidence>
<dbReference type="HOGENOM" id="CLU_397600_0_0_1"/>
<sequence>MPDHVVRSYRPSNSPKYMLGSAKPGESMQPLQSSWISHWTHPSNDSAAHVLKRFLVHGDRSNDEKNILRQAYESHHVAELRKAIDLDKAPTSSCKDNKKGISEGQNVVAMASSSLQSGTKLFPEDDKIRIADNHQELLKDEKYNLSPSLKAKTISISDKFHDFLNEGSNNLSPSLEGKSKQLDLLPLCKLGGASGASWPLPVRSVQPTHHASSSLVQQPLLTSLEKGIWSSATSKIDRIGKHTHVTELNKEQKFGTGSVSASTKKLTQPSGESSLNKAVSPKKAFDFRVLETTNCPEQKLGPHDIMESTDDNVESASSLSFHGVRDTLGHHGSNMRLVMQESQEKEFSSSRVMAQEERFVTMNVSQLGQKHTHGSHLSFSGADKNSEKQPILGNYESPYLAQSVAILQQECHLPQEDFHNPNLTLEGNRGPHDFSGKAMLQSHINTTGETNSMEFKSNQKFPYRMPSCSMHDVETYRINATVNSIEGLPGELPKFSKMIHHLLITKETNLTLSKQEITSRDSMLPAKVEGSSFQKLFNLAPMLSLYSKQEILVEPPINSSRSQFSDQPLHSLPCKIQDDKRDASSSVKVHNKISYMANDSNVCSERPHVTSKFSIELESDKTNSCFDEEQDFERRVIKAGSHERDIQWSANSDLRKNDVFQTHNVLHGMSKPLPIGETKSRKFKSLSTTHYNF</sequence>
<feature type="compositionally biased region" description="Polar residues" evidence="1">
    <location>
        <begin position="255"/>
        <end position="277"/>
    </location>
</feature>
<feature type="region of interest" description="Disordered" evidence="1">
    <location>
        <begin position="255"/>
        <end position="278"/>
    </location>
</feature>
<dbReference type="Proteomes" id="UP000017836">
    <property type="component" value="Unassembled WGS sequence"/>
</dbReference>
<evidence type="ECO:0000313" key="2">
    <source>
        <dbReference type="EMBL" id="ERM94655.1"/>
    </source>
</evidence>
<evidence type="ECO:0000313" key="3">
    <source>
        <dbReference type="Proteomes" id="UP000017836"/>
    </source>
</evidence>
<reference evidence="3" key="1">
    <citation type="journal article" date="2013" name="Science">
        <title>The Amborella genome and the evolution of flowering plants.</title>
        <authorList>
            <consortium name="Amborella Genome Project"/>
        </authorList>
    </citation>
    <scope>NUCLEOTIDE SEQUENCE [LARGE SCALE GENOMIC DNA]</scope>
</reference>
<name>W1NHK7_AMBTC</name>
<dbReference type="AlphaFoldDB" id="W1NHK7"/>
<gene>
    <name evidence="2" type="ORF">AMTR_s00011p00207910</name>
</gene>
<feature type="region of interest" description="Disordered" evidence="1">
    <location>
        <begin position="371"/>
        <end position="391"/>
    </location>
</feature>
<dbReference type="PANTHER" id="PTHR36062:SF1">
    <property type="entry name" value="OS01G0687300 PROTEIN"/>
    <property type="match status" value="1"/>
</dbReference>
<accession>W1NHK7</accession>
<proteinExistence type="predicted"/>
<protein>
    <submittedName>
        <fullName evidence="2">Uncharacterized protein</fullName>
    </submittedName>
</protein>
<dbReference type="InterPro" id="IPR037476">
    <property type="entry name" value="PCH1"/>
</dbReference>